<dbReference type="Pfam" id="PF01007">
    <property type="entry name" value="IRK"/>
    <property type="match status" value="1"/>
</dbReference>
<dbReference type="InterPro" id="IPR016449">
    <property type="entry name" value="K_chnl_inward-rec_Kir"/>
</dbReference>
<keyword evidence="3 11" id="KW-0633">Potassium transport</keyword>
<dbReference type="GO" id="GO:0034702">
    <property type="term" value="C:monoatomic ion channel complex"/>
    <property type="evidence" value="ECO:0007669"/>
    <property type="project" value="UniProtKB-KW"/>
</dbReference>
<keyword evidence="9 12" id="KW-0472">Membrane</keyword>
<dbReference type="GO" id="GO:0005886">
    <property type="term" value="C:plasma membrane"/>
    <property type="evidence" value="ECO:0007669"/>
    <property type="project" value="TreeGrafter"/>
</dbReference>
<evidence type="ECO:0000259" key="13">
    <source>
        <dbReference type="Pfam" id="PF01007"/>
    </source>
</evidence>
<sequence length="376" mass="42907">MVSFFNSKNLWEPDRLVCKSGRVDIFIQNRPIVWSRTCADWYSNLISAKWISVLSLIMAVFLISWTLFALIWYVIAFYNGDFRPDHLRPNTDHRPCLVNVGNSFLAFFLFSLETQHTIGYGYRHVNDECKAGVILLMIQSACGALITIYVGGIVFNKLARPKQRMKVLTFSERAVVAPRDGQLCFMFKVGSNIVTQLTRPAIRVIYYKLQPTATGDVIPVENFDMAVHPSNTNLMLLCPLVIEHKIDQSSPLYPISPLKLYNSEGNGTDAFEIVVLIEGTMESTGDACQYRTSYKPREILWGFRFKQTSFVLSDGKVNFDMTSFEEFEPVNMDIYTGKGRGPKLFAPVLSDKIHRRRRRKRKSTIVENDAPVRVNA</sequence>
<comment type="subcellular location">
    <subcellularLocation>
        <location evidence="1 11">Membrane</location>
        <topology evidence="1 11">Multi-pass membrane protein</topology>
    </subcellularLocation>
</comment>
<evidence type="ECO:0000256" key="12">
    <source>
        <dbReference type="SAM" id="Phobius"/>
    </source>
</evidence>
<feature type="transmembrane region" description="Helical" evidence="12">
    <location>
        <begin position="50"/>
        <end position="75"/>
    </location>
</feature>
<dbReference type="Proteomes" id="UP000663828">
    <property type="component" value="Unassembled WGS sequence"/>
</dbReference>
<keyword evidence="6 11" id="KW-0630">Potassium</keyword>
<dbReference type="GO" id="GO:0034765">
    <property type="term" value="P:regulation of monoatomic ion transmembrane transport"/>
    <property type="evidence" value="ECO:0007669"/>
    <property type="project" value="TreeGrafter"/>
</dbReference>
<dbReference type="Gene3D" id="1.10.287.70">
    <property type="match status" value="1"/>
</dbReference>
<evidence type="ECO:0000256" key="11">
    <source>
        <dbReference type="RuleBase" id="RU003822"/>
    </source>
</evidence>
<comment type="similarity">
    <text evidence="11">Belongs to the inward rectifier-type potassium channel (TC 1.A.2.1) family.</text>
</comment>
<dbReference type="Proteomes" id="UP000663852">
    <property type="component" value="Unassembled WGS sequence"/>
</dbReference>
<evidence type="ECO:0000313" key="16">
    <source>
        <dbReference type="EMBL" id="CAF1316032.1"/>
    </source>
</evidence>
<dbReference type="SUPFAM" id="SSF81324">
    <property type="entry name" value="Voltage-gated potassium channels"/>
    <property type="match status" value="1"/>
</dbReference>
<keyword evidence="7 12" id="KW-1133">Transmembrane helix</keyword>
<dbReference type="PRINTS" id="PR01320">
    <property type="entry name" value="KIRCHANNEL"/>
</dbReference>
<dbReference type="InterPro" id="IPR040445">
    <property type="entry name" value="Kir_TM"/>
</dbReference>
<gene>
    <name evidence="15" type="ORF">EDS130_LOCUS4081</name>
    <name evidence="16" type="ORF">XAT740_LOCUS29646</name>
</gene>
<keyword evidence="4 11" id="KW-0812">Transmembrane</keyword>
<dbReference type="Pfam" id="PF17655">
    <property type="entry name" value="IRK_C"/>
    <property type="match status" value="1"/>
</dbReference>
<evidence type="ECO:0000256" key="5">
    <source>
        <dbReference type="ARBA" id="ARBA00022882"/>
    </source>
</evidence>
<dbReference type="GO" id="GO:1990573">
    <property type="term" value="P:potassium ion import across plasma membrane"/>
    <property type="evidence" value="ECO:0007669"/>
    <property type="project" value="TreeGrafter"/>
</dbReference>
<name>A0A815ETR8_ADIRI</name>
<dbReference type="PANTHER" id="PTHR11767">
    <property type="entry name" value="INWARD RECTIFIER POTASSIUM CHANNEL"/>
    <property type="match status" value="1"/>
</dbReference>
<keyword evidence="8 11" id="KW-0406">Ion transport</keyword>
<dbReference type="InterPro" id="IPR013518">
    <property type="entry name" value="K_chnl_inward-rec_Kir_cyto"/>
</dbReference>
<keyword evidence="17" id="KW-1185">Reference proteome</keyword>
<evidence type="ECO:0000256" key="4">
    <source>
        <dbReference type="ARBA" id="ARBA00022692"/>
    </source>
</evidence>
<feature type="domain" description="Inward rectifier potassium channel C-terminal" evidence="14">
    <location>
        <begin position="168"/>
        <end position="333"/>
    </location>
</feature>
<protein>
    <submittedName>
        <fullName evidence="16">Uncharacterized protein</fullName>
    </submittedName>
</protein>
<dbReference type="InterPro" id="IPR041647">
    <property type="entry name" value="IRK_C"/>
</dbReference>
<proteinExistence type="inferred from homology"/>
<evidence type="ECO:0000256" key="1">
    <source>
        <dbReference type="ARBA" id="ARBA00004141"/>
    </source>
</evidence>
<evidence type="ECO:0000313" key="15">
    <source>
        <dbReference type="EMBL" id="CAF0785708.1"/>
    </source>
</evidence>
<feature type="transmembrane region" description="Helical" evidence="12">
    <location>
        <begin position="96"/>
        <end position="112"/>
    </location>
</feature>
<evidence type="ECO:0000256" key="9">
    <source>
        <dbReference type="ARBA" id="ARBA00023136"/>
    </source>
</evidence>
<evidence type="ECO:0000256" key="2">
    <source>
        <dbReference type="ARBA" id="ARBA00022448"/>
    </source>
</evidence>
<feature type="domain" description="Potassium channel inwardly rectifying transmembrane" evidence="13">
    <location>
        <begin position="17"/>
        <end position="161"/>
    </location>
</feature>
<dbReference type="PANTHER" id="PTHR11767:SF102">
    <property type="entry name" value="INWARDLY RECTIFYING POTASSIUM CHANNEL 1, ISOFORM F"/>
    <property type="match status" value="1"/>
</dbReference>
<evidence type="ECO:0000256" key="3">
    <source>
        <dbReference type="ARBA" id="ARBA00022538"/>
    </source>
</evidence>
<keyword evidence="10 11" id="KW-0407">Ion channel</keyword>
<evidence type="ECO:0000256" key="6">
    <source>
        <dbReference type="ARBA" id="ARBA00022958"/>
    </source>
</evidence>
<dbReference type="AlphaFoldDB" id="A0A815ETR8"/>
<comment type="caution">
    <text evidence="16">The sequence shown here is derived from an EMBL/GenBank/DDBJ whole genome shotgun (WGS) entry which is preliminary data.</text>
</comment>
<evidence type="ECO:0000256" key="8">
    <source>
        <dbReference type="ARBA" id="ARBA00023065"/>
    </source>
</evidence>
<dbReference type="InterPro" id="IPR014756">
    <property type="entry name" value="Ig_E-set"/>
</dbReference>
<dbReference type="EMBL" id="CAJNOR010002594">
    <property type="protein sequence ID" value="CAF1316032.1"/>
    <property type="molecule type" value="Genomic_DNA"/>
</dbReference>
<organism evidence="16 17">
    <name type="scientific">Adineta ricciae</name>
    <name type="common">Rotifer</name>
    <dbReference type="NCBI Taxonomy" id="249248"/>
    <lineage>
        <taxon>Eukaryota</taxon>
        <taxon>Metazoa</taxon>
        <taxon>Spiralia</taxon>
        <taxon>Gnathifera</taxon>
        <taxon>Rotifera</taxon>
        <taxon>Eurotatoria</taxon>
        <taxon>Bdelloidea</taxon>
        <taxon>Adinetida</taxon>
        <taxon>Adinetidae</taxon>
        <taxon>Adineta</taxon>
    </lineage>
</organism>
<dbReference type="Gene3D" id="2.60.40.1400">
    <property type="entry name" value="G protein-activated inward rectifier potassium channel 1"/>
    <property type="match status" value="1"/>
</dbReference>
<dbReference type="EMBL" id="CAJNOJ010000010">
    <property type="protein sequence ID" value="CAF0785708.1"/>
    <property type="molecule type" value="Genomic_DNA"/>
</dbReference>
<reference evidence="16" key="1">
    <citation type="submission" date="2021-02" db="EMBL/GenBank/DDBJ databases">
        <authorList>
            <person name="Nowell W R."/>
        </authorList>
    </citation>
    <scope>NUCLEOTIDE SEQUENCE</scope>
</reference>
<accession>A0A815ETR8</accession>
<dbReference type="SUPFAM" id="SSF81296">
    <property type="entry name" value="E set domains"/>
    <property type="match status" value="1"/>
</dbReference>
<evidence type="ECO:0000256" key="7">
    <source>
        <dbReference type="ARBA" id="ARBA00022989"/>
    </source>
</evidence>
<dbReference type="OrthoDB" id="273257at2759"/>
<evidence type="ECO:0000313" key="17">
    <source>
        <dbReference type="Proteomes" id="UP000663828"/>
    </source>
</evidence>
<keyword evidence="2 11" id="KW-0813">Transport</keyword>
<keyword evidence="5 11" id="KW-0851">Voltage-gated channel</keyword>
<evidence type="ECO:0000256" key="10">
    <source>
        <dbReference type="ARBA" id="ARBA00023303"/>
    </source>
</evidence>
<evidence type="ECO:0000259" key="14">
    <source>
        <dbReference type="Pfam" id="PF17655"/>
    </source>
</evidence>
<dbReference type="GO" id="GO:0005242">
    <property type="term" value="F:inward rectifier potassium channel activity"/>
    <property type="evidence" value="ECO:0007669"/>
    <property type="project" value="InterPro"/>
</dbReference>
<feature type="transmembrane region" description="Helical" evidence="12">
    <location>
        <begin position="132"/>
        <end position="155"/>
    </location>
</feature>